<proteinExistence type="predicted"/>
<accession>A0ABY5X664</accession>
<organism evidence="1 2">
    <name type="scientific">Erwinia pyrifoliae</name>
    <dbReference type="NCBI Taxonomy" id="79967"/>
    <lineage>
        <taxon>Bacteria</taxon>
        <taxon>Pseudomonadati</taxon>
        <taxon>Pseudomonadota</taxon>
        <taxon>Gammaproteobacteria</taxon>
        <taxon>Enterobacterales</taxon>
        <taxon>Erwiniaceae</taxon>
        <taxon>Erwinia</taxon>
    </lineage>
</organism>
<dbReference type="RefSeq" id="WP_226060701.1">
    <property type="nucleotide sequence ID" value="NZ_CP023567.1"/>
</dbReference>
<keyword evidence="2" id="KW-1185">Reference proteome</keyword>
<evidence type="ECO:0000313" key="1">
    <source>
        <dbReference type="EMBL" id="UWS32880.1"/>
    </source>
</evidence>
<gene>
    <name evidence="1" type="ORF">NYP84_14865</name>
</gene>
<dbReference type="EMBL" id="CP103445">
    <property type="protein sequence ID" value="UWS32880.1"/>
    <property type="molecule type" value="Genomic_DNA"/>
</dbReference>
<protein>
    <submittedName>
        <fullName evidence="1">Uncharacterized protein</fullName>
    </submittedName>
</protein>
<sequence length="222" mass="25342">MDNDIKSTLGEHYQDFIGNFDVYGEPHETTDHGLFIEGWLQDLRMQNASAMVIKPDGRIYAAWLIPDNTKIVYFTNDKESSDIQPDIKQWGGRFENVTFNDKETPSGFVNKEPETRYLNTPGFVIRVDLNCQDKNKVCNSATYTGKRKSDGATLVLSGKVIRFHCDSIVCPVNVYEFTNKNTQYILETDDSSLTVKVNDRKVLTERGVWSTDPQQLSQPEKK</sequence>
<dbReference type="Proteomes" id="UP001058553">
    <property type="component" value="Chromosome"/>
</dbReference>
<name>A0ABY5X664_ERWPY</name>
<evidence type="ECO:0000313" key="2">
    <source>
        <dbReference type="Proteomes" id="UP001058553"/>
    </source>
</evidence>
<dbReference type="GeneID" id="92238164"/>
<reference evidence="1" key="1">
    <citation type="submission" date="2022-07" db="EMBL/GenBank/DDBJ databases">
        <title>Genetic diversity of Erwinia pyrifoliae.</title>
        <authorList>
            <person name="Park D.S."/>
            <person name="Ham H."/>
        </authorList>
    </citation>
    <scope>NUCLEOTIDE SEQUENCE</scope>
    <source>
        <strain evidence="1">CP201486</strain>
    </source>
</reference>